<dbReference type="Pfam" id="PF06500">
    <property type="entry name" value="FrsA-like"/>
    <property type="match status" value="1"/>
</dbReference>
<dbReference type="Gene3D" id="3.40.50.1820">
    <property type="entry name" value="alpha/beta hydrolase"/>
    <property type="match status" value="1"/>
</dbReference>
<organism evidence="1 2">
    <name type="scientific">Actinocrispum wychmicini</name>
    <dbReference type="NCBI Taxonomy" id="1213861"/>
    <lineage>
        <taxon>Bacteria</taxon>
        <taxon>Bacillati</taxon>
        <taxon>Actinomycetota</taxon>
        <taxon>Actinomycetes</taxon>
        <taxon>Pseudonocardiales</taxon>
        <taxon>Pseudonocardiaceae</taxon>
        <taxon>Actinocrispum</taxon>
    </lineage>
</organism>
<protein>
    <submittedName>
        <fullName evidence="1">Alpha/beta hydrolase family protein DUF1100</fullName>
    </submittedName>
</protein>
<name>A0A4R2JY22_9PSEU</name>
<dbReference type="GO" id="GO:0016787">
    <property type="term" value="F:hydrolase activity"/>
    <property type="evidence" value="ECO:0007669"/>
    <property type="project" value="UniProtKB-KW"/>
</dbReference>
<gene>
    <name evidence="1" type="ORF">EV192_102465</name>
</gene>
<evidence type="ECO:0000313" key="2">
    <source>
        <dbReference type="Proteomes" id="UP000295680"/>
    </source>
</evidence>
<sequence length="356" mass="40037">MNDVDELKRFVVVHARAQNILGYEDVLRRITNDDEDAPGSWAREWSQSAAELAERGRLLEATRHYNLARFPYVDGPARHNALADCVSTFDQWRQDDPDIQRLEVDLTTGRVRCWATGLSLAAPKPLLVIMGGLVSIKEQWAPVLRQVRRLGMAGVVTEMPGVGENELRYDRDSWQMLSRVLDAVGNQADVTRTYTLAMSFSGHMALRCAVSDNRIKGIVMAGAPVAEFFTDTAWQRDLPRVTVDTLAHMSGTKLKDMRDWALTQAELSSLDIPVACVVSRRDEIIPAGDVERIRQWVRRVEFLDHDDVHGSPGHVVETRLWSIASLLRMRGGNPLRRAAINALVGVERLRSRLAPR</sequence>
<proteinExistence type="predicted"/>
<dbReference type="AlphaFoldDB" id="A0A4R2JY22"/>
<keyword evidence="2" id="KW-1185">Reference proteome</keyword>
<accession>A0A4R2JY22</accession>
<dbReference type="InterPro" id="IPR029058">
    <property type="entry name" value="AB_hydrolase_fold"/>
</dbReference>
<dbReference type="RefSeq" id="WP_132114014.1">
    <property type="nucleotide sequence ID" value="NZ_SLWS01000002.1"/>
</dbReference>
<dbReference type="SUPFAM" id="SSF53474">
    <property type="entry name" value="alpha/beta-Hydrolases"/>
    <property type="match status" value="1"/>
</dbReference>
<dbReference type="Proteomes" id="UP000295680">
    <property type="component" value="Unassembled WGS sequence"/>
</dbReference>
<dbReference type="InterPro" id="IPR010520">
    <property type="entry name" value="FrsA-like"/>
</dbReference>
<comment type="caution">
    <text evidence="1">The sequence shown here is derived from an EMBL/GenBank/DDBJ whole genome shotgun (WGS) entry which is preliminary data.</text>
</comment>
<dbReference type="EMBL" id="SLWS01000002">
    <property type="protein sequence ID" value="TCO62328.1"/>
    <property type="molecule type" value="Genomic_DNA"/>
</dbReference>
<reference evidence="1 2" key="1">
    <citation type="submission" date="2019-03" db="EMBL/GenBank/DDBJ databases">
        <title>Genomic Encyclopedia of Type Strains, Phase IV (KMG-IV): sequencing the most valuable type-strain genomes for metagenomic binning, comparative biology and taxonomic classification.</title>
        <authorList>
            <person name="Goeker M."/>
        </authorList>
    </citation>
    <scope>NUCLEOTIDE SEQUENCE [LARGE SCALE GENOMIC DNA]</scope>
    <source>
        <strain evidence="1 2">DSM 45934</strain>
    </source>
</reference>
<dbReference type="OrthoDB" id="5704902at2"/>
<evidence type="ECO:0000313" key="1">
    <source>
        <dbReference type="EMBL" id="TCO62328.1"/>
    </source>
</evidence>
<keyword evidence="1" id="KW-0378">Hydrolase</keyword>